<evidence type="ECO:0000313" key="20">
    <source>
        <dbReference type="Proteomes" id="UP000076038"/>
    </source>
</evidence>
<keyword evidence="9 14" id="KW-0520">NAD</keyword>
<dbReference type="KEGG" id="rhs:A3Q41_01139"/>
<dbReference type="EMBL" id="CP015220">
    <property type="protein sequence ID" value="AMY22450.1"/>
    <property type="molecule type" value="Genomic_DNA"/>
</dbReference>
<dbReference type="PRINTS" id="PR00411">
    <property type="entry name" value="PNDRDTASEI"/>
</dbReference>
<evidence type="ECO:0000256" key="10">
    <source>
        <dbReference type="ARBA" id="ARBA00023157"/>
    </source>
</evidence>
<dbReference type="InterPro" id="IPR016156">
    <property type="entry name" value="FAD/NAD-linked_Rdtase_dimer_sf"/>
</dbReference>
<keyword evidence="5" id="KW-0963">Cytoplasm</keyword>
<evidence type="ECO:0000256" key="3">
    <source>
        <dbReference type="ARBA" id="ARBA00012608"/>
    </source>
</evidence>
<evidence type="ECO:0000256" key="8">
    <source>
        <dbReference type="ARBA" id="ARBA00023002"/>
    </source>
</evidence>
<keyword evidence="14" id="KW-0547">Nucleotide-binding</keyword>
<keyword evidence="6 16" id="KW-0285">Flavoprotein</keyword>
<feature type="domain" description="Pyridine nucleotide-disulphide oxidoreductase dimerisation" evidence="17">
    <location>
        <begin position="335"/>
        <end position="442"/>
    </location>
</feature>
<dbReference type="Pfam" id="PF02852">
    <property type="entry name" value="Pyr_redox_dim"/>
    <property type="match status" value="1"/>
</dbReference>
<feature type="binding site" evidence="14">
    <location>
        <position position="113"/>
    </location>
    <ligand>
        <name>FAD</name>
        <dbReference type="ChEBI" id="CHEBI:57692"/>
    </ligand>
</feature>
<evidence type="ECO:0000256" key="9">
    <source>
        <dbReference type="ARBA" id="ARBA00023027"/>
    </source>
</evidence>
<dbReference type="Proteomes" id="UP000076038">
    <property type="component" value="Chromosome"/>
</dbReference>
<reference evidence="19 20" key="1">
    <citation type="journal article" date="2016" name="Genome Announc.">
        <title>Complete Genome and Plasmid Sequences for Rhodococcus fascians D188 and Draft Sequences for Rhodococcus Isolates PBTS 1 and PBTS 2.</title>
        <authorList>
            <person name="Stamler R.A."/>
            <person name="Vereecke D."/>
            <person name="Zhang Y."/>
            <person name="Schilkey F."/>
            <person name="Devitt N."/>
            <person name="Randall J.J."/>
        </authorList>
    </citation>
    <scope>NUCLEOTIDE SEQUENCE [LARGE SCALE GENOMIC DNA]</scope>
    <source>
        <strain evidence="19 20">PBTS2</strain>
    </source>
</reference>
<dbReference type="PRINTS" id="PR00368">
    <property type="entry name" value="FADPNR"/>
</dbReference>
<feature type="binding site" evidence="14">
    <location>
        <position position="260"/>
    </location>
    <ligand>
        <name>NAD(+)</name>
        <dbReference type="ChEBI" id="CHEBI:57540"/>
    </ligand>
</feature>
<evidence type="ECO:0000256" key="4">
    <source>
        <dbReference type="ARBA" id="ARBA00016961"/>
    </source>
</evidence>
<dbReference type="PIRSF" id="PIRSF000350">
    <property type="entry name" value="Mercury_reductase_MerA"/>
    <property type="match status" value="1"/>
</dbReference>
<dbReference type="GO" id="GO:0004148">
    <property type="term" value="F:dihydrolipoyl dehydrogenase (NADH) activity"/>
    <property type="evidence" value="ECO:0007669"/>
    <property type="project" value="UniProtKB-EC"/>
</dbReference>
<feature type="binding site" evidence="14">
    <location>
        <begin position="137"/>
        <end position="139"/>
    </location>
    <ligand>
        <name>FAD</name>
        <dbReference type="ChEBI" id="CHEBI:57692"/>
    </ligand>
</feature>
<comment type="similarity">
    <text evidence="2 16">Belongs to the class-I pyridine nucleotide-disulfide oxidoreductase family.</text>
</comment>
<keyword evidence="11 16" id="KW-0676">Redox-active center</keyword>
<dbReference type="PANTHER" id="PTHR22912:SF217">
    <property type="entry name" value="DIHYDROLIPOYL DEHYDROGENASE"/>
    <property type="match status" value="1"/>
</dbReference>
<feature type="binding site" evidence="14">
    <location>
        <begin position="173"/>
        <end position="180"/>
    </location>
    <ligand>
        <name>NAD(+)</name>
        <dbReference type="ChEBI" id="CHEBI:57540"/>
    </ligand>
</feature>
<comment type="subcellular location">
    <subcellularLocation>
        <location evidence="1">Cytoplasm</location>
    </subcellularLocation>
</comment>
<organism evidence="19 20">
    <name type="scientific">Rhodococcoides fascians</name>
    <name type="common">Rhodococcus fascians</name>
    <dbReference type="NCBI Taxonomy" id="1828"/>
    <lineage>
        <taxon>Bacteria</taxon>
        <taxon>Bacillati</taxon>
        <taxon>Actinomycetota</taxon>
        <taxon>Actinomycetes</taxon>
        <taxon>Mycobacteriales</taxon>
        <taxon>Nocardiaceae</taxon>
        <taxon>Rhodococcoides</taxon>
    </lineage>
</organism>
<dbReference type="GO" id="GO:0050660">
    <property type="term" value="F:flavin adenine dinucleotide binding"/>
    <property type="evidence" value="ECO:0007669"/>
    <property type="project" value="InterPro"/>
</dbReference>
<dbReference type="InterPro" id="IPR036188">
    <property type="entry name" value="FAD/NAD-bd_sf"/>
</dbReference>
<accession>A0A143QHD1</accession>
<dbReference type="InterPro" id="IPR004099">
    <property type="entry name" value="Pyr_nucl-diS_OxRdtase_dimer"/>
</dbReference>
<evidence type="ECO:0000256" key="16">
    <source>
        <dbReference type="RuleBase" id="RU003692"/>
    </source>
</evidence>
<dbReference type="InterPro" id="IPR001100">
    <property type="entry name" value="Pyr_nuc-diS_OxRdtase"/>
</dbReference>
<gene>
    <name evidence="19" type="primary">pdhD</name>
    <name evidence="19" type="ORF">A3Q41_01139</name>
</gene>
<feature type="binding site" evidence="14">
    <location>
        <position position="50"/>
    </location>
    <ligand>
        <name>FAD</name>
        <dbReference type="ChEBI" id="CHEBI:57692"/>
    </ligand>
</feature>
<dbReference type="InterPro" id="IPR006258">
    <property type="entry name" value="Lipoamide_DH"/>
</dbReference>
<evidence type="ECO:0000256" key="2">
    <source>
        <dbReference type="ARBA" id="ARBA00007532"/>
    </source>
</evidence>
<dbReference type="PANTHER" id="PTHR22912">
    <property type="entry name" value="DISULFIDE OXIDOREDUCTASE"/>
    <property type="match status" value="1"/>
</dbReference>
<dbReference type="Gene3D" id="3.30.390.30">
    <property type="match status" value="1"/>
</dbReference>
<protein>
    <recommendedName>
        <fullName evidence="4 16">Dihydrolipoyl dehydrogenase</fullName>
        <ecNumber evidence="3 16">1.8.1.4</ecNumber>
    </recommendedName>
</protein>
<comment type="cofactor">
    <cofactor evidence="14 16">
        <name>FAD</name>
        <dbReference type="ChEBI" id="CHEBI:57692"/>
    </cofactor>
    <text evidence="14 16">Binds 1 FAD per subunit.</text>
</comment>
<dbReference type="AlphaFoldDB" id="A0A143QHD1"/>
<keyword evidence="7 14" id="KW-0274">FAD</keyword>
<dbReference type="PROSITE" id="PS00076">
    <property type="entry name" value="PYRIDINE_REDOX_1"/>
    <property type="match status" value="1"/>
</dbReference>
<dbReference type="GO" id="GO:0006103">
    <property type="term" value="P:2-oxoglutarate metabolic process"/>
    <property type="evidence" value="ECO:0007669"/>
    <property type="project" value="TreeGrafter"/>
</dbReference>
<dbReference type="InterPro" id="IPR012999">
    <property type="entry name" value="Pyr_OxRdtase_I_AS"/>
</dbReference>
<evidence type="ECO:0000259" key="17">
    <source>
        <dbReference type="Pfam" id="PF02852"/>
    </source>
</evidence>
<evidence type="ECO:0000256" key="6">
    <source>
        <dbReference type="ARBA" id="ARBA00022630"/>
    </source>
</evidence>
<dbReference type="NCBIfam" id="TIGR01350">
    <property type="entry name" value="lipoamide_DH"/>
    <property type="match status" value="1"/>
</dbReference>
<evidence type="ECO:0000256" key="11">
    <source>
        <dbReference type="ARBA" id="ARBA00023284"/>
    </source>
</evidence>
<dbReference type="RefSeq" id="WP_063216228.1">
    <property type="nucleotide sequence ID" value="NZ_CP015220.1"/>
</dbReference>
<dbReference type="GO" id="GO:0005737">
    <property type="term" value="C:cytoplasm"/>
    <property type="evidence" value="ECO:0007669"/>
    <property type="project" value="UniProtKB-SubCell"/>
</dbReference>
<dbReference type="InterPro" id="IPR023753">
    <property type="entry name" value="FAD/NAD-binding_dom"/>
</dbReference>
<feature type="active site" description="Proton acceptor" evidence="13">
    <location>
        <position position="432"/>
    </location>
</feature>
<evidence type="ECO:0000256" key="7">
    <source>
        <dbReference type="ARBA" id="ARBA00022827"/>
    </source>
</evidence>
<proteinExistence type="inferred from homology"/>
<dbReference type="SUPFAM" id="SSF55424">
    <property type="entry name" value="FAD/NAD-linked reductases, dimerisation (C-terminal) domain"/>
    <property type="match status" value="1"/>
</dbReference>
<feature type="binding site" evidence="14">
    <location>
        <position position="196"/>
    </location>
    <ligand>
        <name>NAD(+)</name>
        <dbReference type="ChEBI" id="CHEBI:57540"/>
    </ligand>
</feature>
<evidence type="ECO:0000256" key="5">
    <source>
        <dbReference type="ARBA" id="ARBA00022490"/>
    </source>
</evidence>
<dbReference type="EC" id="1.8.1.4" evidence="3 16"/>
<dbReference type="FunFam" id="3.30.390.30:FF:000001">
    <property type="entry name" value="Dihydrolipoyl dehydrogenase"/>
    <property type="match status" value="1"/>
</dbReference>
<dbReference type="InterPro" id="IPR050151">
    <property type="entry name" value="Class-I_Pyr_Nuc-Dis_Oxidored"/>
</dbReference>
<dbReference type="Gene3D" id="3.50.50.60">
    <property type="entry name" value="FAD/NAD(P)-binding domain"/>
    <property type="match status" value="2"/>
</dbReference>
<evidence type="ECO:0000256" key="13">
    <source>
        <dbReference type="PIRSR" id="PIRSR000350-2"/>
    </source>
</evidence>
<keyword evidence="20" id="KW-1185">Reference proteome</keyword>
<keyword evidence="10" id="KW-1015">Disulfide bond</keyword>
<feature type="disulfide bond" description="Redox-active" evidence="15">
    <location>
        <begin position="41"/>
        <end position="46"/>
    </location>
</feature>
<evidence type="ECO:0000256" key="12">
    <source>
        <dbReference type="ARBA" id="ARBA00049187"/>
    </source>
</evidence>
<evidence type="ECO:0000313" key="19">
    <source>
        <dbReference type="EMBL" id="AMY22450.1"/>
    </source>
</evidence>
<name>A0A143QHD1_RHOFA</name>
<evidence type="ECO:0000256" key="14">
    <source>
        <dbReference type="PIRSR" id="PIRSR000350-3"/>
    </source>
</evidence>
<feature type="binding site" evidence="14">
    <location>
        <position position="300"/>
    </location>
    <ligand>
        <name>FAD</name>
        <dbReference type="ChEBI" id="CHEBI:57692"/>
    </ligand>
</feature>
<evidence type="ECO:0000256" key="1">
    <source>
        <dbReference type="ARBA" id="ARBA00004496"/>
    </source>
</evidence>
<evidence type="ECO:0000259" key="18">
    <source>
        <dbReference type="Pfam" id="PF07992"/>
    </source>
</evidence>
<reference evidence="20" key="2">
    <citation type="submission" date="2016-04" db="EMBL/GenBank/DDBJ databases">
        <title>Complete Genome and Plasmid Sequences for Rhodococcus fascians D188 and Draft Sequences for Rhodococcus spp. Isolates PBTS 1 and PBTS 2.</title>
        <authorList>
            <person name="Stamer R."/>
            <person name="Vereecke D."/>
            <person name="Zhang Y."/>
            <person name="Schilkey F."/>
            <person name="Devitt N."/>
            <person name="Randall J."/>
        </authorList>
    </citation>
    <scope>NUCLEOTIDE SEQUENCE [LARGE SCALE GENOMIC DNA]</scope>
    <source>
        <strain evidence="20">PBTS2</strain>
    </source>
</reference>
<dbReference type="OrthoDB" id="9800167at2"/>
<dbReference type="Pfam" id="PF07992">
    <property type="entry name" value="Pyr_redox_2"/>
    <property type="match status" value="1"/>
</dbReference>
<comment type="catalytic activity">
    <reaction evidence="12 16">
        <text>N(6)-[(R)-dihydrolipoyl]-L-lysyl-[protein] + NAD(+) = N(6)-[(R)-lipoyl]-L-lysyl-[protein] + NADH + H(+)</text>
        <dbReference type="Rhea" id="RHEA:15045"/>
        <dbReference type="Rhea" id="RHEA-COMP:10474"/>
        <dbReference type="Rhea" id="RHEA-COMP:10475"/>
        <dbReference type="ChEBI" id="CHEBI:15378"/>
        <dbReference type="ChEBI" id="CHEBI:57540"/>
        <dbReference type="ChEBI" id="CHEBI:57945"/>
        <dbReference type="ChEBI" id="CHEBI:83099"/>
        <dbReference type="ChEBI" id="CHEBI:83100"/>
        <dbReference type="EC" id="1.8.1.4"/>
    </reaction>
</comment>
<evidence type="ECO:0000256" key="15">
    <source>
        <dbReference type="PIRSR" id="PIRSR000350-4"/>
    </source>
</evidence>
<keyword evidence="8 16" id="KW-0560">Oxidoreductase</keyword>
<sequence length="455" mass="47157">MSDVDVLILGGGSGGYSCALRAEQLGLTVVLVEEDKLGGTCLHRGCIPTKALLHTAEVADAVRGSAHVGVTASLTGVDMLAALEYQRSVVAGLYSGLKGLLKRPNIEIVSGRGQVVGPRTVEVEGRRITGASLVLATGSYSRTIPGIELGPRVLTSDGALALDRVPESVVVLGGGVIGIEFASIWASFGAKVTVVEALDRIVPGEDEWSSKQLTKALRKRGVDIRTGTKVETVTESSDDVAVALSSGDTLSTDLVLVSVGRGPRTEGLGLAEQGIATERGFVTVDDNLLTTADGVYAVGDIVAGYQLAHRGFQHGMFVAEHIAGLAPARIDGDLVPRVTYSHPEVASVGLTEKAAEEKYGTVTSVVYDLGGNGKSRILATAGGVKVIRAREDGPVVGVHLVGDRVGELIGEAQLAVAWEALPSEVGSFVHAHPTQNEAFGEAMMALSGRPLHAHS</sequence>
<dbReference type="SUPFAM" id="SSF51905">
    <property type="entry name" value="FAD/NAD(P)-binding domain"/>
    <property type="match status" value="1"/>
</dbReference>
<comment type="miscellaneous">
    <text evidence="16">The active site is a redox-active disulfide bond.</text>
</comment>
<dbReference type="PATRIC" id="fig|1653479.3.peg.1156"/>
<feature type="domain" description="FAD/NAD(P)-binding" evidence="18">
    <location>
        <begin position="5"/>
        <end position="315"/>
    </location>
</feature>